<feature type="compositionally biased region" description="Basic and acidic residues" evidence="6">
    <location>
        <begin position="919"/>
        <end position="947"/>
    </location>
</feature>
<dbReference type="Proteomes" id="UP000693946">
    <property type="component" value="Linkage Group LG11"/>
</dbReference>
<dbReference type="GO" id="GO:0007140">
    <property type="term" value="P:male meiotic nuclear division"/>
    <property type="evidence" value="ECO:0007669"/>
    <property type="project" value="TreeGrafter"/>
</dbReference>
<organism evidence="9 10">
    <name type="scientific">Solea senegalensis</name>
    <name type="common">Senegalese sole</name>
    <dbReference type="NCBI Taxonomy" id="28829"/>
    <lineage>
        <taxon>Eukaryota</taxon>
        <taxon>Metazoa</taxon>
        <taxon>Chordata</taxon>
        <taxon>Craniata</taxon>
        <taxon>Vertebrata</taxon>
        <taxon>Euteleostomi</taxon>
        <taxon>Actinopterygii</taxon>
        <taxon>Neopterygii</taxon>
        <taxon>Teleostei</taxon>
        <taxon>Neoteleostei</taxon>
        <taxon>Acanthomorphata</taxon>
        <taxon>Carangaria</taxon>
        <taxon>Pleuronectiformes</taxon>
        <taxon>Pleuronectoidei</taxon>
        <taxon>Soleidae</taxon>
        <taxon>Solea</taxon>
    </lineage>
</organism>
<gene>
    <name evidence="9" type="ORF">JOB18_029913</name>
</gene>
<feature type="compositionally biased region" description="Basic and acidic residues" evidence="6">
    <location>
        <begin position="842"/>
        <end position="852"/>
    </location>
</feature>
<dbReference type="InterPro" id="IPR024835">
    <property type="entry name" value="SYCP2-like"/>
</dbReference>
<evidence type="ECO:0000256" key="2">
    <source>
        <dbReference type="ARBA" id="ARBA00004286"/>
    </source>
</evidence>
<evidence type="ECO:0000256" key="1">
    <source>
        <dbReference type="ARBA" id="ARBA00004123"/>
    </source>
</evidence>
<feature type="compositionally biased region" description="Basic and acidic residues" evidence="6">
    <location>
        <begin position="648"/>
        <end position="662"/>
    </location>
</feature>
<feature type="domain" description="Synaptonemal complex protein 2 armadillo-repeat-like" evidence="7">
    <location>
        <begin position="20"/>
        <end position="200"/>
    </location>
</feature>
<evidence type="ECO:0000259" key="7">
    <source>
        <dbReference type="Pfam" id="PF18581"/>
    </source>
</evidence>
<evidence type="ECO:0000256" key="3">
    <source>
        <dbReference type="ARBA" id="ARBA00007960"/>
    </source>
</evidence>
<feature type="region of interest" description="Disordered" evidence="6">
    <location>
        <begin position="626"/>
        <end position="663"/>
    </location>
</feature>
<dbReference type="Pfam" id="PF18584">
    <property type="entry name" value="SYCP2_SLD"/>
    <property type="match status" value="1"/>
</dbReference>
<protein>
    <recommendedName>
        <fullName evidence="11">Synaptonemal complex protein 2</fullName>
    </recommendedName>
</protein>
<accession>A0AAV6SSM4</accession>
<comment type="subcellular location">
    <subcellularLocation>
        <location evidence="2">Chromosome</location>
    </subcellularLocation>
    <subcellularLocation>
        <location evidence="1">Nucleus</location>
    </subcellularLocation>
</comment>
<evidence type="ECO:0000313" key="9">
    <source>
        <dbReference type="EMBL" id="KAG7520461.1"/>
    </source>
</evidence>
<evidence type="ECO:0008006" key="11">
    <source>
        <dbReference type="Google" id="ProtNLM"/>
    </source>
</evidence>
<dbReference type="PANTHER" id="PTHR15607:SF12">
    <property type="entry name" value="SYNAPTONEMAL COMPLEX PROTEIN 2"/>
    <property type="match status" value="1"/>
</dbReference>
<feature type="compositionally biased region" description="Low complexity" evidence="6">
    <location>
        <begin position="952"/>
        <end position="963"/>
    </location>
</feature>
<proteinExistence type="inferred from homology"/>
<feature type="compositionally biased region" description="Low complexity" evidence="6">
    <location>
        <begin position="1017"/>
        <end position="1030"/>
    </location>
</feature>
<sequence>MCFSCPRGKEETKLSAKPLLEKIIDEVLKSGDVHELDVFLQRDLCEGTSLKCSQQFLTKLDKLVQRYLDQKNSRSASLGLIVIHNCGENLKLSVCECCISKCSQVFIELCLMHMVQWFEKCRQLWIHCGPQRDENMFNLSEEFFYTLMVVHEACREGTYKITESFLYPVGQVGIDPRIFILIRKEAIRKFNLILDKIPADLKKDRKILTSQEASDVMIKMAGQISEGGDYDLQTALVEALCRMATPDQRKDLADRWFSMEHVASAFVKIHDSEFETDCRTFLNMVNGMQGDKRRVCSYPCLDVYLDKFELLMPNDEKLEEFWIDFNLGSHSISFYFSLAEEGQEVLWETICITENEVQSYSVTEECKKKVLHIKLREVVVVGAVEGSSLTICFSSALDILQAACSVYGQSKNLGFVKKTGASVVRTSVKITMEESGSQIVPESQVSICESENTAPYILPATAVPVQTSIPAKMRISESTSVISNNAGGSVCSASSLSAVMPLDTPTKGKHSSCNGSARVGVMIEKNVPLEVDVFPAGQGEEQALEDYFVPDTQPRSAKSISSNWSKQSVSERLSVSTLKINRPEPHLSSLKWQERTSLAVRATVPGLGPISQKEFHTKLSEHLQKVASEQNQGCAPQEPTATQRKTSPIREHSKSRSSEDQLSHMLCDSKVQQAQRKGKTKGQMSKEAHAALNKVPVMALTMKDPLERKPPNIKGDKNSALSSKENRNAAVTQSMVKQISSHYDVKTQPTVKNTTEDVHSVWIPPVFNRPIFNMSWLPNAKSNVTGAICLMKSHNKSTSKINKSLRNDVFEFSTDSPFHIGEKDKPFANTSAILNSGVDDSSVSHRTTEKRQPFKKKHLFSDTETDHTITEVSWLRESNRKPKPKVTKYSRRAPNKPKDMSTHTTYKSSDLTPPCPKSENTKPSERKQSMKERVEKPKKAMKPEAEPSRQSAVVRRPTRAAATFPKNYREPDTDDSQSVSEDPTVPENSSPDHLEDNAKTHEVARMNKRSASKTTTKSYIKSESSHLSSHVDSKQPTTSKQRLKNVARETSKYKKNNVIRVQEQMKPLEDSLAFCQTPVGSSPPFIETMRSAERLASTLDMSCSPLLTPRGFPIPASPESTCQDFPSPVLLPKLCSTVSSKGNFKSLSNFNAEKNHIISKTHSIQSASSLPSLKCQCPENNAFTAEISPNQHCLSPAPLSPLSLPIQPLMTSTLLELDKPPTPSPQSPFPEDIVHHGSLYGFSMSEISEGSLSQLSTKSVMITSKVEDSQSLSLSVFNETEKTPLPQQDVKPAQILISGPNRKRHISLYSDSEEDEKKEKKKNKMRGLCSPRMKPRKLFHSFTEAFAEEEVKRDQSSSHTVSSSHWDAEVRARDVDMDEDLELSEIAINPNYMCQKFSSELKKKSQSRNKMMDVYNKLSLKTVQQHVTSLSTQATKHRTQKLQQVQQVLLDEIHKLEQDDTLFANMEKDLSTYWKKQIVVFRSFQEQEVRRNETLKKALQNNLCHSLEYEQRIFTSQMCLIRKDMKLLQNTVLTEMQEGEIQNMRRGLHALFLPDGARF</sequence>
<feature type="compositionally biased region" description="Basic residues" evidence="6">
    <location>
        <begin position="881"/>
        <end position="895"/>
    </location>
</feature>
<dbReference type="Pfam" id="PF18581">
    <property type="entry name" value="SYCP2_ARLD"/>
    <property type="match status" value="1"/>
</dbReference>
<dbReference type="GO" id="GO:0000779">
    <property type="term" value="C:condensed chromosome, centromeric region"/>
    <property type="evidence" value="ECO:0007669"/>
    <property type="project" value="TreeGrafter"/>
</dbReference>
<keyword evidence="5" id="KW-0539">Nucleus</keyword>
<evidence type="ECO:0000256" key="4">
    <source>
        <dbReference type="ARBA" id="ARBA00022454"/>
    </source>
</evidence>
<name>A0AAV6SSM4_SOLSE</name>
<evidence type="ECO:0000256" key="6">
    <source>
        <dbReference type="SAM" id="MobiDB-lite"/>
    </source>
</evidence>
<dbReference type="GO" id="GO:0007143">
    <property type="term" value="P:female meiotic nuclear division"/>
    <property type="evidence" value="ECO:0007669"/>
    <property type="project" value="TreeGrafter"/>
</dbReference>
<dbReference type="PANTHER" id="PTHR15607">
    <property type="entry name" value="SYNAPTONEMAL COMPLEX PROTEIN-RELATED"/>
    <property type="match status" value="1"/>
</dbReference>
<feature type="region of interest" description="Disordered" evidence="6">
    <location>
        <begin position="835"/>
        <end position="1049"/>
    </location>
</feature>
<reference evidence="9 10" key="1">
    <citation type="journal article" date="2021" name="Sci. Rep.">
        <title>Chromosome anchoring in Senegalese sole (Solea senegalensis) reveals sex-associated markers and genome rearrangements in flatfish.</title>
        <authorList>
            <person name="Guerrero-Cozar I."/>
            <person name="Gomez-Garrido J."/>
            <person name="Berbel C."/>
            <person name="Martinez-Blanch J.F."/>
            <person name="Alioto T."/>
            <person name="Claros M.G."/>
            <person name="Gagnaire P.A."/>
            <person name="Manchado M."/>
        </authorList>
    </citation>
    <scope>NUCLEOTIDE SEQUENCE [LARGE SCALE GENOMIC DNA]</scope>
    <source>
        <strain evidence="9">Sse05_10M</strain>
    </source>
</reference>
<feature type="compositionally biased region" description="Polar residues" evidence="6">
    <location>
        <begin position="627"/>
        <end position="646"/>
    </location>
</feature>
<feature type="compositionally biased region" description="Basic and acidic residues" evidence="6">
    <location>
        <begin position="990"/>
        <end position="1005"/>
    </location>
</feature>
<feature type="compositionally biased region" description="Polar residues" evidence="6">
    <location>
        <begin position="902"/>
        <end position="911"/>
    </location>
</feature>
<dbReference type="InterPro" id="IPR040560">
    <property type="entry name" value="SYCP2_SLD"/>
</dbReference>
<feature type="compositionally biased region" description="Basic and acidic residues" evidence="6">
    <location>
        <begin position="859"/>
        <end position="869"/>
    </location>
</feature>
<feature type="region of interest" description="Disordered" evidence="6">
    <location>
        <begin position="1307"/>
        <end position="1329"/>
    </location>
</feature>
<evidence type="ECO:0000259" key="8">
    <source>
        <dbReference type="Pfam" id="PF18584"/>
    </source>
</evidence>
<dbReference type="EMBL" id="JAGKHQ010000003">
    <property type="protein sequence ID" value="KAG7520461.1"/>
    <property type="molecule type" value="Genomic_DNA"/>
</dbReference>
<feature type="compositionally biased region" description="Basic and acidic residues" evidence="6">
    <location>
        <begin position="706"/>
        <end position="717"/>
    </location>
</feature>
<keyword evidence="4" id="KW-0158">Chromosome</keyword>
<feature type="domain" description="Synaptonemal complex protein 2 Spt16M-like" evidence="8">
    <location>
        <begin position="295"/>
        <end position="408"/>
    </location>
</feature>
<comment type="similarity">
    <text evidence="3">Belongs to the SYCP2 family.</text>
</comment>
<feature type="compositionally biased region" description="Polar residues" evidence="6">
    <location>
        <begin position="976"/>
        <end position="989"/>
    </location>
</feature>
<keyword evidence="10" id="KW-1185">Reference proteome</keyword>
<dbReference type="GO" id="GO:0000800">
    <property type="term" value="C:lateral element"/>
    <property type="evidence" value="ECO:0007669"/>
    <property type="project" value="TreeGrafter"/>
</dbReference>
<evidence type="ECO:0000256" key="5">
    <source>
        <dbReference type="ARBA" id="ARBA00023242"/>
    </source>
</evidence>
<feature type="region of interest" description="Disordered" evidence="6">
    <location>
        <begin position="706"/>
        <end position="727"/>
    </location>
</feature>
<comment type="caution">
    <text evidence="9">The sequence shown here is derived from an EMBL/GenBank/DDBJ whole genome shotgun (WGS) entry which is preliminary data.</text>
</comment>
<evidence type="ECO:0000313" key="10">
    <source>
        <dbReference type="Proteomes" id="UP000693946"/>
    </source>
</evidence>
<dbReference type="InterPro" id="IPR041322">
    <property type="entry name" value="SYCP2_ARLD"/>
</dbReference>